<dbReference type="Gene3D" id="2.120.10.30">
    <property type="entry name" value="TolB, C-terminal domain"/>
    <property type="match status" value="1"/>
</dbReference>
<dbReference type="SUPFAM" id="SSF57845">
    <property type="entry name" value="B-box zinc-binding domain"/>
    <property type="match status" value="1"/>
</dbReference>
<gene>
    <name evidence="10" type="ORF">BSL78_15052</name>
</gene>
<dbReference type="PROSITE" id="PS50089">
    <property type="entry name" value="ZF_RING_2"/>
    <property type="match status" value="1"/>
</dbReference>
<dbReference type="Gene3D" id="2.60.40.10">
    <property type="entry name" value="Immunoglobulins"/>
    <property type="match status" value="1"/>
</dbReference>
<evidence type="ECO:0000256" key="6">
    <source>
        <dbReference type="PROSITE-ProRule" id="PRU00175"/>
    </source>
</evidence>
<keyword evidence="4" id="KW-0862">Zinc</keyword>
<dbReference type="Gene3D" id="2.40.10.500">
    <property type="match status" value="1"/>
</dbReference>
<reference evidence="10 11" key="1">
    <citation type="journal article" date="2017" name="PLoS Biol.">
        <title>The sea cucumber genome provides insights into morphological evolution and visceral regeneration.</title>
        <authorList>
            <person name="Zhang X."/>
            <person name="Sun L."/>
            <person name="Yuan J."/>
            <person name="Sun Y."/>
            <person name="Gao Y."/>
            <person name="Zhang L."/>
            <person name="Li S."/>
            <person name="Dai H."/>
            <person name="Hamel J.F."/>
            <person name="Liu C."/>
            <person name="Yu Y."/>
            <person name="Liu S."/>
            <person name="Lin W."/>
            <person name="Guo K."/>
            <person name="Jin S."/>
            <person name="Xu P."/>
            <person name="Storey K.B."/>
            <person name="Huan P."/>
            <person name="Zhang T."/>
            <person name="Zhou Y."/>
            <person name="Zhang J."/>
            <person name="Lin C."/>
            <person name="Li X."/>
            <person name="Xing L."/>
            <person name="Huo D."/>
            <person name="Sun M."/>
            <person name="Wang L."/>
            <person name="Mercier A."/>
            <person name="Li F."/>
            <person name="Yang H."/>
            <person name="Xiang J."/>
        </authorList>
    </citation>
    <scope>NUCLEOTIDE SEQUENCE [LARGE SCALE GENOMIC DNA]</scope>
    <source>
        <strain evidence="10">Shaxun</strain>
        <tissue evidence="10">Muscle</tissue>
    </source>
</reference>
<dbReference type="PANTHER" id="PTHR25462">
    <property type="entry name" value="BONUS, ISOFORM C-RELATED"/>
    <property type="match status" value="1"/>
</dbReference>
<dbReference type="InterPro" id="IPR013083">
    <property type="entry name" value="Znf_RING/FYVE/PHD"/>
</dbReference>
<dbReference type="InterPro" id="IPR014756">
    <property type="entry name" value="Ig_E-set"/>
</dbReference>
<evidence type="ECO:0000256" key="4">
    <source>
        <dbReference type="ARBA" id="ARBA00022833"/>
    </source>
</evidence>
<dbReference type="InterPro" id="IPR018957">
    <property type="entry name" value="Znf_C3HC4_RING-type"/>
</dbReference>
<protein>
    <submittedName>
        <fullName evidence="10">Putative RING finger protein nhl-1-like</fullName>
    </submittedName>
</protein>
<dbReference type="EMBL" id="MRZV01000541">
    <property type="protein sequence ID" value="PIK48082.1"/>
    <property type="molecule type" value="Genomic_DNA"/>
</dbReference>
<dbReference type="OrthoDB" id="9980884at2759"/>
<dbReference type="SUPFAM" id="SSF101898">
    <property type="entry name" value="NHL repeat"/>
    <property type="match status" value="1"/>
</dbReference>
<dbReference type="SUPFAM" id="SSF81296">
    <property type="entry name" value="E set domains"/>
    <property type="match status" value="1"/>
</dbReference>
<dbReference type="CDD" id="cd05819">
    <property type="entry name" value="NHL"/>
    <property type="match status" value="1"/>
</dbReference>
<dbReference type="PANTHER" id="PTHR25462:SF296">
    <property type="entry name" value="MEIOTIC P26, ISOFORM F"/>
    <property type="match status" value="1"/>
</dbReference>
<evidence type="ECO:0000256" key="1">
    <source>
        <dbReference type="ARBA" id="ARBA00022723"/>
    </source>
</evidence>
<dbReference type="InterPro" id="IPR017868">
    <property type="entry name" value="Filamin/ABP280_repeat-like"/>
</dbReference>
<dbReference type="PROSITE" id="PS50194">
    <property type="entry name" value="FILAMIN_REPEAT"/>
    <property type="match status" value="1"/>
</dbReference>
<dbReference type="InterPro" id="IPR001841">
    <property type="entry name" value="Znf_RING"/>
</dbReference>
<dbReference type="GO" id="GO:0008270">
    <property type="term" value="F:zinc ion binding"/>
    <property type="evidence" value="ECO:0007669"/>
    <property type="project" value="UniProtKB-KW"/>
</dbReference>
<evidence type="ECO:0000259" key="9">
    <source>
        <dbReference type="PROSITE" id="PS50089"/>
    </source>
</evidence>
<feature type="coiled-coil region" evidence="8">
    <location>
        <begin position="178"/>
        <end position="220"/>
    </location>
</feature>
<dbReference type="AlphaFoldDB" id="A0A2G8KJA7"/>
<feature type="domain" description="RING-type" evidence="9">
    <location>
        <begin position="17"/>
        <end position="57"/>
    </location>
</feature>
<dbReference type="SUPFAM" id="SSF57850">
    <property type="entry name" value="RING/U-box"/>
    <property type="match status" value="1"/>
</dbReference>
<dbReference type="Pfam" id="PF01436">
    <property type="entry name" value="NHL"/>
    <property type="match status" value="2"/>
</dbReference>
<dbReference type="InterPro" id="IPR011042">
    <property type="entry name" value="6-blade_b-propeller_TolB-like"/>
</dbReference>
<proteinExistence type="predicted"/>
<dbReference type="InterPro" id="IPR047153">
    <property type="entry name" value="TRIM45/56/19-like"/>
</dbReference>
<feature type="repeat" description="NHL" evidence="7">
    <location>
        <begin position="506"/>
        <end position="536"/>
    </location>
</feature>
<evidence type="ECO:0000256" key="5">
    <source>
        <dbReference type="PROSITE-ProRule" id="PRU00087"/>
    </source>
</evidence>
<dbReference type="SMART" id="SM00184">
    <property type="entry name" value="RING"/>
    <property type="match status" value="1"/>
</dbReference>
<dbReference type="Proteomes" id="UP000230750">
    <property type="component" value="Unassembled WGS sequence"/>
</dbReference>
<evidence type="ECO:0000256" key="8">
    <source>
        <dbReference type="SAM" id="Coils"/>
    </source>
</evidence>
<evidence type="ECO:0000256" key="3">
    <source>
        <dbReference type="ARBA" id="ARBA00022771"/>
    </source>
</evidence>
<keyword evidence="1" id="KW-0479">Metal-binding</keyword>
<dbReference type="STRING" id="307972.A0A2G8KJA7"/>
<feature type="repeat" description="NHL" evidence="7">
    <location>
        <begin position="544"/>
        <end position="583"/>
    </location>
</feature>
<evidence type="ECO:0000256" key="7">
    <source>
        <dbReference type="PROSITE-ProRule" id="PRU00504"/>
    </source>
</evidence>
<dbReference type="InterPro" id="IPR013783">
    <property type="entry name" value="Ig-like_fold"/>
</dbReference>
<keyword evidence="2" id="KW-0677">Repeat</keyword>
<sequence length="679" mass="76155">MATPQKKLERILESLVCPICQDPCKLPKILPCNHMSCKSCLESWVAVRTKLICPQCNVEQALPSSGVSGLPDNFFARQISQDLQDFAVDEDLLCECEKHDELVTRVCQTCLLGVCQVCASEGHANHHCFDAGSSWRFIQERMDKLQAELKGRKEESRMVLTSLRQMKSFLDGKYHTAQRNIAAFKENLLQKVQELEEELNDELENLYKEKVAELQVEMEKASDFERNVHEGLTSYSQIENATSSGKPCALNTATVQSFSKLKQLSSAPFMPQVPKGFLNLEFKPGLQFKFNPGEDCQVTCLPIPLDKIEVEFLHSQNSPVQVKTHRKLQFRLILKSSEGLTEDADLPAVTANIHSPTGQSKDIGAYRQSDGTYMTTFFTPAHVGRYKMEIRIFNITVQNSQQEMLVQPLGTHVGDFSGMEYPWQSPSDIVQWNKQILVSDLAKNQILSLEMSGPRKGVSVMFSEVHSRSMSVYNDFLFICDPEANAIMKYSLHDKSLNLIYRHSSLESPRGVAVDSKGYLYVSDWVNHCILVFDEKAKMIGSHGTWGISEGQLINPNFLAVNSKDQVVVADHGNHRLQIFDPVMDSFVKTIPVREDEDSMYCCGIDVDTNDNIYISACSVECSDKLAIVVYTKDGTFLSAFSQGLHDDVDGLCITNNNCKMYVAARDSGTVSCFDLVAN</sequence>
<comment type="caution">
    <text evidence="10">The sequence shown here is derived from an EMBL/GenBank/DDBJ whole genome shotgun (WGS) entry which is preliminary data.</text>
</comment>
<dbReference type="Gene3D" id="3.30.40.10">
    <property type="entry name" value="Zinc/RING finger domain, C3HC4 (zinc finger)"/>
    <property type="match status" value="1"/>
</dbReference>
<dbReference type="InterPro" id="IPR001258">
    <property type="entry name" value="NHL_repeat"/>
</dbReference>
<keyword evidence="3 6" id="KW-0863">Zinc-finger</keyword>
<name>A0A2G8KJA7_STIJA</name>
<dbReference type="PROSITE" id="PS51125">
    <property type="entry name" value="NHL"/>
    <property type="match status" value="2"/>
</dbReference>
<dbReference type="Pfam" id="PF00097">
    <property type="entry name" value="zf-C3HC4"/>
    <property type="match status" value="1"/>
</dbReference>
<organism evidence="10 11">
    <name type="scientific">Stichopus japonicus</name>
    <name type="common">Sea cucumber</name>
    <dbReference type="NCBI Taxonomy" id="307972"/>
    <lineage>
        <taxon>Eukaryota</taxon>
        <taxon>Metazoa</taxon>
        <taxon>Echinodermata</taxon>
        <taxon>Eleutherozoa</taxon>
        <taxon>Echinozoa</taxon>
        <taxon>Holothuroidea</taxon>
        <taxon>Aspidochirotacea</taxon>
        <taxon>Aspidochirotida</taxon>
        <taxon>Stichopodidae</taxon>
        <taxon>Apostichopus</taxon>
    </lineage>
</organism>
<evidence type="ECO:0000313" key="10">
    <source>
        <dbReference type="EMBL" id="PIK48082.1"/>
    </source>
</evidence>
<evidence type="ECO:0000313" key="11">
    <source>
        <dbReference type="Proteomes" id="UP000230750"/>
    </source>
</evidence>
<feature type="repeat" description="Filamin" evidence="5">
    <location>
        <begin position="332"/>
        <end position="406"/>
    </location>
</feature>
<keyword evidence="8" id="KW-0175">Coiled coil</keyword>
<keyword evidence="11" id="KW-1185">Reference proteome</keyword>
<evidence type="ECO:0000256" key="2">
    <source>
        <dbReference type="ARBA" id="ARBA00022737"/>
    </source>
</evidence>
<accession>A0A2G8KJA7</accession>